<name>A0A8H7NMZ8_BIOOC</name>
<proteinExistence type="predicted"/>
<feature type="compositionally biased region" description="Polar residues" evidence="1">
    <location>
        <begin position="12"/>
        <end position="26"/>
    </location>
</feature>
<comment type="caution">
    <text evidence="2">The sequence shown here is derived from an EMBL/GenBank/DDBJ whole genome shotgun (WGS) entry which is preliminary data.</text>
</comment>
<protein>
    <submittedName>
        <fullName evidence="2">Uncharacterized protein</fullName>
    </submittedName>
</protein>
<organism evidence="2 3">
    <name type="scientific">Bionectria ochroleuca</name>
    <name type="common">Gliocladium roseum</name>
    <dbReference type="NCBI Taxonomy" id="29856"/>
    <lineage>
        <taxon>Eukaryota</taxon>
        <taxon>Fungi</taxon>
        <taxon>Dikarya</taxon>
        <taxon>Ascomycota</taxon>
        <taxon>Pezizomycotina</taxon>
        <taxon>Sordariomycetes</taxon>
        <taxon>Hypocreomycetidae</taxon>
        <taxon>Hypocreales</taxon>
        <taxon>Bionectriaceae</taxon>
        <taxon>Clonostachys</taxon>
    </lineage>
</organism>
<accession>A0A8H7NMZ8</accession>
<dbReference type="Proteomes" id="UP000616885">
    <property type="component" value="Unassembled WGS sequence"/>
</dbReference>
<dbReference type="EMBL" id="JADCTT010000001">
    <property type="protein sequence ID" value="KAF9759102.1"/>
    <property type="molecule type" value="Genomic_DNA"/>
</dbReference>
<evidence type="ECO:0000256" key="1">
    <source>
        <dbReference type="SAM" id="MobiDB-lite"/>
    </source>
</evidence>
<evidence type="ECO:0000313" key="2">
    <source>
        <dbReference type="EMBL" id="KAF9759102.1"/>
    </source>
</evidence>
<evidence type="ECO:0000313" key="3">
    <source>
        <dbReference type="Proteomes" id="UP000616885"/>
    </source>
</evidence>
<gene>
    <name evidence="2" type="ORF">IM811_000796</name>
</gene>
<feature type="region of interest" description="Disordered" evidence="1">
    <location>
        <begin position="1"/>
        <end position="28"/>
    </location>
</feature>
<reference evidence="2" key="1">
    <citation type="submission" date="2020-10" db="EMBL/GenBank/DDBJ databases">
        <title>High-Quality Genome Resource of Clonostachys rosea strain S41 by Oxford Nanopore Long-Read Sequencing.</title>
        <authorList>
            <person name="Wang H."/>
        </authorList>
    </citation>
    <scope>NUCLEOTIDE SEQUENCE</scope>
    <source>
        <strain evidence="2">S41</strain>
    </source>
</reference>
<feature type="region of interest" description="Disordered" evidence="1">
    <location>
        <begin position="42"/>
        <end position="79"/>
    </location>
</feature>
<sequence length="103" mass="11320">MSNEERRPGRQASIQASQEGSQSRQPLYQAVGDAALSLQKIRSDGLPGTGTRETYGGIRLDREGKWQTGPSHQDLHHANPNAAPHLAELVPWHRGVEAKYVGR</sequence>
<dbReference type="AlphaFoldDB" id="A0A8H7NMZ8"/>